<dbReference type="EMBL" id="JBHUJB010000034">
    <property type="protein sequence ID" value="MFD2158868.1"/>
    <property type="molecule type" value="Genomic_DNA"/>
</dbReference>
<dbReference type="Pfam" id="PF07690">
    <property type="entry name" value="MFS_1"/>
    <property type="match status" value="1"/>
</dbReference>
<protein>
    <submittedName>
        <fullName evidence="7">MFS transporter</fullName>
    </submittedName>
</protein>
<dbReference type="PROSITE" id="PS00216">
    <property type="entry name" value="SUGAR_TRANSPORT_1"/>
    <property type="match status" value="1"/>
</dbReference>
<name>A0ABW4ZA92_9BACT</name>
<keyword evidence="8" id="KW-1185">Reference proteome</keyword>
<feature type="transmembrane region" description="Helical" evidence="5">
    <location>
        <begin position="376"/>
        <end position="393"/>
    </location>
</feature>
<evidence type="ECO:0000256" key="3">
    <source>
        <dbReference type="ARBA" id="ARBA00022989"/>
    </source>
</evidence>
<dbReference type="PROSITE" id="PS50850">
    <property type="entry name" value="MFS"/>
    <property type="match status" value="1"/>
</dbReference>
<comment type="subcellular location">
    <subcellularLocation>
        <location evidence="1">Membrane</location>
        <topology evidence="1">Multi-pass membrane protein</topology>
    </subcellularLocation>
</comment>
<evidence type="ECO:0000313" key="8">
    <source>
        <dbReference type="Proteomes" id="UP001597389"/>
    </source>
</evidence>
<keyword evidence="3 5" id="KW-1133">Transmembrane helix</keyword>
<proteinExistence type="predicted"/>
<dbReference type="Gene3D" id="1.20.1250.20">
    <property type="entry name" value="MFS general substrate transporter like domains"/>
    <property type="match status" value="1"/>
</dbReference>
<evidence type="ECO:0000256" key="2">
    <source>
        <dbReference type="ARBA" id="ARBA00022692"/>
    </source>
</evidence>
<feature type="transmembrane region" description="Helical" evidence="5">
    <location>
        <begin position="155"/>
        <end position="173"/>
    </location>
</feature>
<evidence type="ECO:0000256" key="4">
    <source>
        <dbReference type="ARBA" id="ARBA00023136"/>
    </source>
</evidence>
<evidence type="ECO:0000313" key="7">
    <source>
        <dbReference type="EMBL" id="MFD2158868.1"/>
    </source>
</evidence>
<sequence>MDAGLGRDELERNVRLFVWFRVLFNARFYYPIFAVFFTEMGLSVSQFLWLNALWAITIVLFELPSGVLADMVGRRKLVIFSAMSMLVEMLLLLLAPIGGGWWLFGVCAVNRVLSGLAEASASGADEALAYDSVKLLHEDEGEREHRWDKVLVATMRWRSIAMVLAMVVGAFVFDYEKMRLIFGDFPKWVSLKLPVALCFVSSLFCVFFAFRLSDLGLVKKGGKQAKHLSGIWHGALSAVRWVWVTRWLAVLIVAGLIIDASSRTFVTLQSSYFQYIDLPTYTWGIIGAGMSLSGVVVPIYVKQMARKFSPRVNFIYAGLVTLAGLLGVAFVSNAWGVVPCFLVMLGLMQVGFLLSRFINQAAPSEQRASILSVNNLTLNLGYGAFSFAVGSAMNHMAESIGERAAFGWALEWMAYGLAIGLVVWALLSMRVRQEARN</sequence>
<keyword evidence="2 5" id="KW-0812">Transmembrane</keyword>
<feature type="transmembrane region" description="Helical" evidence="5">
    <location>
        <begin position="16"/>
        <end position="36"/>
    </location>
</feature>
<dbReference type="InterPro" id="IPR036259">
    <property type="entry name" value="MFS_trans_sf"/>
</dbReference>
<dbReference type="PANTHER" id="PTHR23530:SF1">
    <property type="entry name" value="PERMEASE, MAJOR FACILITATOR SUPERFAMILY-RELATED"/>
    <property type="match status" value="1"/>
</dbReference>
<dbReference type="InterPro" id="IPR005829">
    <property type="entry name" value="Sugar_transporter_CS"/>
</dbReference>
<feature type="domain" description="Major facilitator superfamily (MFS) profile" evidence="6">
    <location>
        <begin position="1"/>
        <end position="436"/>
    </location>
</feature>
<feature type="transmembrane region" description="Helical" evidence="5">
    <location>
        <begin position="193"/>
        <end position="210"/>
    </location>
</feature>
<feature type="transmembrane region" description="Helical" evidence="5">
    <location>
        <begin position="231"/>
        <end position="258"/>
    </location>
</feature>
<keyword evidence="4 5" id="KW-0472">Membrane</keyword>
<feature type="transmembrane region" description="Helical" evidence="5">
    <location>
        <begin position="79"/>
        <end position="104"/>
    </location>
</feature>
<dbReference type="PANTHER" id="PTHR23530">
    <property type="entry name" value="TRANSPORT PROTEIN-RELATED"/>
    <property type="match status" value="1"/>
</dbReference>
<organism evidence="7 8">
    <name type="scientific">Rubritalea tangerina</name>
    <dbReference type="NCBI Taxonomy" id="430798"/>
    <lineage>
        <taxon>Bacteria</taxon>
        <taxon>Pseudomonadati</taxon>
        <taxon>Verrucomicrobiota</taxon>
        <taxon>Verrucomicrobiia</taxon>
        <taxon>Verrucomicrobiales</taxon>
        <taxon>Rubritaleaceae</taxon>
        <taxon>Rubritalea</taxon>
    </lineage>
</organism>
<evidence type="ECO:0000256" key="1">
    <source>
        <dbReference type="ARBA" id="ARBA00004141"/>
    </source>
</evidence>
<dbReference type="InterPro" id="IPR020846">
    <property type="entry name" value="MFS_dom"/>
</dbReference>
<reference evidence="8" key="1">
    <citation type="journal article" date="2019" name="Int. J. Syst. Evol. Microbiol.">
        <title>The Global Catalogue of Microorganisms (GCM) 10K type strain sequencing project: providing services to taxonomists for standard genome sequencing and annotation.</title>
        <authorList>
            <consortium name="The Broad Institute Genomics Platform"/>
            <consortium name="The Broad Institute Genome Sequencing Center for Infectious Disease"/>
            <person name="Wu L."/>
            <person name="Ma J."/>
        </authorList>
    </citation>
    <scope>NUCLEOTIDE SEQUENCE [LARGE SCALE GENOMIC DNA]</scope>
    <source>
        <strain evidence="8">CCUG 57942</strain>
    </source>
</reference>
<dbReference type="RefSeq" id="WP_377089298.1">
    <property type="nucleotide sequence ID" value="NZ_JBHSJL010000014.1"/>
</dbReference>
<gene>
    <name evidence="7" type="ORF">ACFSW8_08170</name>
</gene>
<dbReference type="Proteomes" id="UP001597389">
    <property type="component" value="Unassembled WGS sequence"/>
</dbReference>
<feature type="transmembrane region" description="Helical" evidence="5">
    <location>
        <begin position="405"/>
        <end position="427"/>
    </location>
</feature>
<evidence type="ECO:0000259" key="6">
    <source>
        <dbReference type="PROSITE" id="PS50850"/>
    </source>
</evidence>
<dbReference type="SUPFAM" id="SSF103473">
    <property type="entry name" value="MFS general substrate transporter"/>
    <property type="match status" value="1"/>
</dbReference>
<dbReference type="InterPro" id="IPR053160">
    <property type="entry name" value="MFS_DHA3_Transporter"/>
</dbReference>
<dbReference type="InterPro" id="IPR011701">
    <property type="entry name" value="MFS"/>
</dbReference>
<comment type="caution">
    <text evidence="7">The sequence shown here is derived from an EMBL/GenBank/DDBJ whole genome shotgun (WGS) entry which is preliminary data.</text>
</comment>
<feature type="transmembrane region" description="Helical" evidence="5">
    <location>
        <begin position="48"/>
        <end position="67"/>
    </location>
</feature>
<feature type="transmembrane region" description="Helical" evidence="5">
    <location>
        <begin position="313"/>
        <end position="330"/>
    </location>
</feature>
<evidence type="ECO:0000256" key="5">
    <source>
        <dbReference type="SAM" id="Phobius"/>
    </source>
</evidence>
<accession>A0ABW4ZA92</accession>
<feature type="transmembrane region" description="Helical" evidence="5">
    <location>
        <begin position="336"/>
        <end position="355"/>
    </location>
</feature>
<feature type="transmembrane region" description="Helical" evidence="5">
    <location>
        <begin position="278"/>
        <end position="301"/>
    </location>
</feature>